<keyword evidence="1" id="KW-1133">Transmembrane helix</keyword>
<accession>A0A914W6G7</accession>
<dbReference type="Proteomes" id="UP000887566">
    <property type="component" value="Unplaced"/>
</dbReference>
<evidence type="ECO:0000313" key="3">
    <source>
        <dbReference type="WBParaSite" id="PSAMB.scaffold311size57476.g4611.t1"/>
    </source>
</evidence>
<name>A0A914W6G7_9BILA</name>
<feature type="transmembrane region" description="Helical" evidence="1">
    <location>
        <begin position="20"/>
        <end position="40"/>
    </location>
</feature>
<organism evidence="2 3">
    <name type="scientific">Plectus sambesii</name>
    <dbReference type="NCBI Taxonomy" id="2011161"/>
    <lineage>
        <taxon>Eukaryota</taxon>
        <taxon>Metazoa</taxon>
        <taxon>Ecdysozoa</taxon>
        <taxon>Nematoda</taxon>
        <taxon>Chromadorea</taxon>
        <taxon>Plectida</taxon>
        <taxon>Plectina</taxon>
        <taxon>Plectoidea</taxon>
        <taxon>Plectidae</taxon>
        <taxon>Plectus</taxon>
    </lineage>
</organism>
<keyword evidence="1" id="KW-0472">Membrane</keyword>
<dbReference type="AlphaFoldDB" id="A0A914W6G7"/>
<evidence type="ECO:0000313" key="2">
    <source>
        <dbReference type="Proteomes" id="UP000887566"/>
    </source>
</evidence>
<keyword evidence="1" id="KW-0812">Transmembrane</keyword>
<proteinExistence type="predicted"/>
<sequence>MAIASVLDRTLAARLARLRWAFLVRTFLSDVVVVAAAVAARIAQLLQQNDECIQFPLAGRQQSIAIDVVGENKVWSSEESGRMARGSRA</sequence>
<dbReference type="WBParaSite" id="PSAMB.scaffold311size57476.g4611.t1">
    <property type="protein sequence ID" value="PSAMB.scaffold311size57476.g4611.t1"/>
    <property type="gene ID" value="PSAMB.scaffold311size57476.g4611"/>
</dbReference>
<protein>
    <submittedName>
        <fullName evidence="3">Uncharacterized protein</fullName>
    </submittedName>
</protein>
<evidence type="ECO:0000256" key="1">
    <source>
        <dbReference type="SAM" id="Phobius"/>
    </source>
</evidence>
<reference evidence="3" key="1">
    <citation type="submission" date="2022-11" db="UniProtKB">
        <authorList>
            <consortium name="WormBaseParasite"/>
        </authorList>
    </citation>
    <scope>IDENTIFICATION</scope>
</reference>
<keyword evidence="2" id="KW-1185">Reference proteome</keyword>